<feature type="region of interest" description="Disordered" evidence="1">
    <location>
        <begin position="281"/>
        <end position="339"/>
    </location>
</feature>
<dbReference type="Proteomes" id="UP000037982">
    <property type="component" value="Unassembled WGS sequence"/>
</dbReference>
<feature type="region of interest" description="Disordered" evidence="1">
    <location>
        <begin position="1"/>
        <end position="37"/>
    </location>
</feature>
<reference evidence="4" key="1">
    <citation type="submission" date="2015-07" db="EMBL/GenBank/DDBJ databases">
        <authorList>
            <person name="Ju K.-S."/>
            <person name="Doroghazi J.R."/>
            <person name="Metcalf W.W."/>
        </authorList>
    </citation>
    <scope>NUCLEOTIDE SEQUENCE [LARGE SCALE GENOMIC DNA]</scope>
    <source>
        <strain evidence="4">NRRL ISP-5002</strain>
    </source>
</reference>
<dbReference type="EMBL" id="LGKG01000024">
    <property type="protein sequence ID" value="KPC65960.1"/>
    <property type="molecule type" value="Genomic_DNA"/>
</dbReference>
<organism evidence="3 4">
    <name type="scientific">Streptomyces chattanoogensis</name>
    <dbReference type="NCBI Taxonomy" id="66876"/>
    <lineage>
        <taxon>Bacteria</taxon>
        <taxon>Bacillati</taxon>
        <taxon>Actinomycetota</taxon>
        <taxon>Actinomycetes</taxon>
        <taxon>Kitasatosporales</taxon>
        <taxon>Streptomycetaceae</taxon>
        <taxon>Streptomyces</taxon>
    </lineage>
</organism>
<sequence length="599" mass="61755">MSSRPEHPRHTTGAHRSRSAAARPDGPDRGSRDRSGRDRYDAYLDGLFTYCLSVLCEHDAATAVLGETLALAERHHHRRPSGPDLYRPWLYALARWACLRRLAERSGPGTAADGAVAPEAPDVPGAPGATDAEARQRELAALAWPEAAGTTPEQREALELSVRHHLPAGEVAAVLGVEPAATRAVLAAARCEVERTRAALAVVERGGCPDVEQLAGDTRVLLGAALRRELVRHVDDCAECRRTAERATAAGPWPGTAPAAPGTLPLVAAPREAVAGAMAAARRSRSGRAEGVPGAGVAAGAGRGGRGVGANGSPRHADSAPRYDRSGFPVGPTDRAARRRRLRNRALTSTVVATVLAAPVLAVWAAYRQDPPAEQTTDGTPAVTANERDGDGGRLGGRYENAGNARTTPDPAYSPGAASEVSAQVVGADGAPPRPAPPGREHSGPGRLTVAAQPSGGTTVIMLSASGGSPVRWTASAGAPWIQVSRTAGVLRPGESLTITVSVDHDREPEGPWTTRIAIGPGGTAVTLEGYGVPDPDPGPSDPPPAHPKPKPKPTEPTPTDPTPPRPTPTPTDPTPTPSPTAPPTAAPPQPSSTTSPAR</sequence>
<feature type="domain" description="BACON" evidence="2">
    <location>
        <begin position="448"/>
        <end position="511"/>
    </location>
</feature>
<feature type="region of interest" description="Disordered" evidence="1">
    <location>
        <begin position="372"/>
        <end position="447"/>
    </location>
</feature>
<evidence type="ECO:0000256" key="1">
    <source>
        <dbReference type="SAM" id="MobiDB-lite"/>
    </source>
</evidence>
<name>A0A0N0H3G7_9ACTN</name>
<gene>
    <name evidence="3" type="ORF">ADL29_05845</name>
</gene>
<feature type="compositionally biased region" description="Basic and acidic residues" evidence="1">
    <location>
        <begin position="315"/>
        <end position="325"/>
    </location>
</feature>
<accession>A0A0N0H3G7</accession>
<feature type="compositionally biased region" description="Pro residues" evidence="1">
    <location>
        <begin position="555"/>
        <end position="591"/>
    </location>
</feature>
<evidence type="ECO:0000313" key="4">
    <source>
        <dbReference type="Proteomes" id="UP000037982"/>
    </source>
</evidence>
<dbReference type="Pfam" id="PF19190">
    <property type="entry name" value="BACON_2"/>
    <property type="match status" value="1"/>
</dbReference>
<dbReference type="AlphaFoldDB" id="A0A0N0H3G7"/>
<feature type="compositionally biased region" description="Pro residues" evidence="1">
    <location>
        <begin position="535"/>
        <end position="547"/>
    </location>
</feature>
<feature type="region of interest" description="Disordered" evidence="1">
    <location>
        <begin position="505"/>
        <end position="599"/>
    </location>
</feature>
<feature type="region of interest" description="Disordered" evidence="1">
    <location>
        <begin position="108"/>
        <end position="132"/>
    </location>
</feature>
<feature type="compositionally biased region" description="Gly residues" evidence="1">
    <location>
        <begin position="293"/>
        <end position="310"/>
    </location>
</feature>
<evidence type="ECO:0000259" key="2">
    <source>
        <dbReference type="Pfam" id="PF19190"/>
    </source>
</evidence>
<feature type="compositionally biased region" description="Basic and acidic residues" evidence="1">
    <location>
        <begin position="25"/>
        <end position="37"/>
    </location>
</feature>
<protein>
    <recommendedName>
        <fullName evidence="2">BACON domain-containing protein</fullName>
    </recommendedName>
</protein>
<comment type="caution">
    <text evidence="3">The sequence shown here is derived from an EMBL/GenBank/DDBJ whole genome shotgun (WGS) entry which is preliminary data.</text>
</comment>
<dbReference type="RefSeq" id="WP_053922667.1">
    <property type="nucleotide sequence ID" value="NZ_LGKG01000024.1"/>
</dbReference>
<dbReference type="PATRIC" id="fig|66876.3.peg.1288"/>
<keyword evidence="4" id="KW-1185">Reference proteome</keyword>
<proteinExistence type="predicted"/>
<dbReference type="InterPro" id="IPR024361">
    <property type="entry name" value="BACON"/>
</dbReference>
<evidence type="ECO:0000313" key="3">
    <source>
        <dbReference type="EMBL" id="KPC65960.1"/>
    </source>
</evidence>